<feature type="compositionally biased region" description="Basic and acidic residues" evidence="1">
    <location>
        <begin position="193"/>
        <end position="206"/>
    </location>
</feature>
<feature type="compositionally biased region" description="Basic and acidic residues" evidence="1">
    <location>
        <begin position="373"/>
        <end position="384"/>
    </location>
</feature>
<dbReference type="Proteomes" id="UP000266234">
    <property type="component" value="Unassembled WGS sequence"/>
</dbReference>
<comment type="caution">
    <text evidence="3">The sequence shown here is derived from an EMBL/GenBank/DDBJ whole genome shotgun (WGS) entry which is preliminary data.</text>
</comment>
<dbReference type="PANTHER" id="PTHR39611:SF2">
    <property type="entry name" value="HYDROXYPROLINE-RICH GLYCOPROTEIN DZ-HRGP"/>
    <property type="match status" value="1"/>
</dbReference>
<organism evidence="3 4">
    <name type="scientific">Fusarium longipes</name>
    <dbReference type="NCBI Taxonomy" id="694270"/>
    <lineage>
        <taxon>Eukaryota</taxon>
        <taxon>Fungi</taxon>
        <taxon>Dikarya</taxon>
        <taxon>Ascomycota</taxon>
        <taxon>Pezizomycotina</taxon>
        <taxon>Sordariomycetes</taxon>
        <taxon>Hypocreomycetidae</taxon>
        <taxon>Hypocreales</taxon>
        <taxon>Nectriaceae</taxon>
        <taxon>Fusarium</taxon>
    </lineage>
</organism>
<feature type="compositionally biased region" description="Polar residues" evidence="1">
    <location>
        <begin position="400"/>
        <end position="428"/>
    </location>
</feature>
<reference evidence="3 4" key="1">
    <citation type="journal article" date="2018" name="PLoS Pathog.">
        <title>Evolution of structural diversity of trichothecenes, a family of toxins produced by plant pathogenic and entomopathogenic fungi.</title>
        <authorList>
            <person name="Proctor R.H."/>
            <person name="McCormick S.P."/>
            <person name="Kim H.S."/>
            <person name="Cardoza R.E."/>
            <person name="Stanley A.M."/>
            <person name="Lindo L."/>
            <person name="Kelly A."/>
            <person name="Brown D.W."/>
            <person name="Lee T."/>
            <person name="Vaughan M.M."/>
            <person name="Alexander N.J."/>
            <person name="Busman M."/>
            <person name="Gutierrez S."/>
        </authorList>
    </citation>
    <scope>NUCLEOTIDE SEQUENCE [LARGE SCALE GENOMIC DNA]</scope>
    <source>
        <strain evidence="3 4">NRRL 20695</strain>
    </source>
</reference>
<proteinExistence type="predicted"/>
<evidence type="ECO:0000256" key="1">
    <source>
        <dbReference type="SAM" id="MobiDB-lite"/>
    </source>
</evidence>
<dbReference type="EMBL" id="PXOG01000253">
    <property type="protein sequence ID" value="RGP64406.1"/>
    <property type="molecule type" value="Genomic_DNA"/>
</dbReference>
<feature type="compositionally biased region" description="Basic and acidic residues" evidence="1">
    <location>
        <begin position="464"/>
        <end position="554"/>
    </location>
</feature>
<feature type="compositionally biased region" description="Basic and acidic residues" evidence="1">
    <location>
        <begin position="262"/>
        <end position="280"/>
    </location>
</feature>
<dbReference type="AlphaFoldDB" id="A0A395RW81"/>
<accession>A0A395RW81</accession>
<dbReference type="PANTHER" id="PTHR39611">
    <property type="entry name" value="HYDROXYPROLINE-RICH GLYCOPROTEIN DZ-HRGP-RELATED"/>
    <property type="match status" value="1"/>
</dbReference>
<protein>
    <recommendedName>
        <fullName evidence="2">DUF7514 domain-containing protein</fullName>
    </recommendedName>
</protein>
<keyword evidence="4" id="KW-1185">Reference proteome</keyword>
<dbReference type="OrthoDB" id="5420895at2759"/>
<feature type="compositionally biased region" description="Pro residues" evidence="1">
    <location>
        <begin position="7"/>
        <end position="24"/>
    </location>
</feature>
<dbReference type="InterPro" id="IPR055936">
    <property type="entry name" value="DUF7514"/>
</dbReference>
<name>A0A395RW81_9HYPO</name>
<feature type="compositionally biased region" description="Pro residues" evidence="1">
    <location>
        <begin position="357"/>
        <end position="370"/>
    </location>
</feature>
<evidence type="ECO:0000313" key="3">
    <source>
        <dbReference type="EMBL" id="RGP64406.1"/>
    </source>
</evidence>
<sequence>MAAPPTTEAPPAPGATSSTPPPPPIEYTYMYEKDKSPSKLLDALLRSIGLHIILEIGDRNVCHLTPEKMAAFYKAVGGDYDSLFEMPHESISYIWQVTGCQHTLQPTHDDFEPPSIPALTFRGFSRWESLEILLGPEEHVPFLQFAVKNWQLKHPETGQEFPPDLPATVFPTQPDVEVDRWHKSCAEKLRKEANAREREAFREAAREPTGPGEPGDGPEPKFAYSHVRGSAFAGNRARPAPERPLYNHVPGRHAGTRPARPSPERYNSHADEHARRRSFSDYHQQPSPDVPPHPHRGPSDTYLDPNTKRPAPARRHSQPRHYSSESSDDEPVPPRARKRSEVSPPSPTSRRYSPTNDRPPPVASNPPPAFRPHRADVRTDESTRRRSTHSPSLREKLSEKVSNILPNGLTSNAPDRNRNAPRTASYNTDSSRGRRSRDRLPPSRLSRSYSDISVESSEAESSDEDFRHARRARDDRDRERDRERERERIRDRGRQRELDREREEERRERYLRRPEMERRTSSHADAERRRDYPGWDPRSERKRWDKRMPPEERGTSPLATPSRRPVPASGVAERMGTGK</sequence>
<feature type="domain" description="DUF7514" evidence="2">
    <location>
        <begin position="29"/>
        <end position="186"/>
    </location>
</feature>
<dbReference type="Pfam" id="PF24355">
    <property type="entry name" value="DUF7514"/>
    <property type="match status" value="1"/>
</dbReference>
<feature type="region of interest" description="Disordered" evidence="1">
    <location>
        <begin position="193"/>
        <end position="579"/>
    </location>
</feature>
<dbReference type="STRING" id="694270.A0A395RW81"/>
<feature type="compositionally biased region" description="Low complexity" evidence="1">
    <location>
        <begin position="442"/>
        <end position="456"/>
    </location>
</feature>
<gene>
    <name evidence="3" type="ORF">FLONG3_9593</name>
</gene>
<evidence type="ECO:0000313" key="4">
    <source>
        <dbReference type="Proteomes" id="UP000266234"/>
    </source>
</evidence>
<evidence type="ECO:0000259" key="2">
    <source>
        <dbReference type="Pfam" id="PF24355"/>
    </source>
</evidence>
<feature type="region of interest" description="Disordered" evidence="1">
    <location>
        <begin position="1"/>
        <end position="24"/>
    </location>
</feature>